<evidence type="ECO:0000313" key="4">
    <source>
        <dbReference type="EMBL" id="MBD2770388.1"/>
    </source>
</evidence>
<dbReference type="PANTHER" id="PTHR20857:SF15">
    <property type="entry name" value="THIAMINE-PHOSPHATE SYNTHASE"/>
    <property type="match status" value="1"/>
</dbReference>
<dbReference type="SUPFAM" id="SSF51391">
    <property type="entry name" value="Thiamin phosphate synthase"/>
    <property type="match status" value="1"/>
</dbReference>
<dbReference type="GO" id="GO:0004789">
    <property type="term" value="F:thiamine-phosphate diphosphorylase activity"/>
    <property type="evidence" value="ECO:0007669"/>
    <property type="project" value="TreeGrafter"/>
</dbReference>
<keyword evidence="2" id="KW-0784">Thiamine biosynthesis</keyword>
<evidence type="ECO:0000256" key="1">
    <source>
        <dbReference type="ARBA" id="ARBA00004948"/>
    </source>
</evidence>
<name>A0A927BHY4_9BACT</name>
<evidence type="ECO:0000313" key="5">
    <source>
        <dbReference type="Proteomes" id="UP000612233"/>
    </source>
</evidence>
<reference evidence="4" key="1">
    <citation type="submission" date="2020-09" db="EMBL/GenBank/DDBJ databases">
        <authorList>
            <person name="Kim M.K."/>
        </authorList>
    </citation>
    <scope>NUCLEOTIDE SEQUENCE</scope>
    <source>
        <strain evidence="4">BT664</strain>
    </source>
</reference>
<dbReference type="InterPro" id="IPR036206">
    <property type="entry name" value="ThiamineP_synth_sf"/>
</dbReference>
<dbReference type="InterPro" id="IPR022998">
    <property type="entry name" value="ThiamineP_synth_TenI"/>
</dbReference>
<comment type="pathway">
    <text evidence="1">Cofactor biosynthesis; thiamine diphosphate biosynthesis.</text>
</comment>
<comment type="caution">
    <text evidence="4">The sequence shown here is derived from an EMBL/GenBank/DDBJ whole genome shotgun (WGS) entry which is preliminary data.</text>
</comment>
<organism evidence="4 5">
    <name type="scientific">Hymenobacter montanus</name>
    <dbReference type="NCBI Taxonomy" id="2771359"/>
    <lineage>
        <taxon>Bacteria</taxon>
        <taxon>Pseudomonadati</taxon>
        <taxon>Bacteroidota</taxon>
        <taxon>Cytophagia</taxon>
        <taxon>Cytophagales</taxon>
        <taxon>Hymenobacteraceae</taxon>
        <taxon>Hymenobacter</taxon>
    </lineage>
</organism>
<evidence type="ECO:0000259" key="3">
    <source>
        <dbReference type="Pfam" id="PF02581"/>
    </source>
</evidence>
<feature type="domain" description="Thiamine phosphate synthase/TenI" evidence="3">
    <location>
        <begin position="4"/>
        <end position="183"/>
    </location>
</feature>
<dbReference type="Proteomes" id="UP000612233">
    <property type="component" value="Unassembled WGS sequence"/>
</dbReference>
<dbReference type="Gene3D" id="3.20.20.70">
    <property type="entry name" value="Aldolase class I"/>
    <property type="match status" value="1"/>
</dbReference>
<protein>
    <submittedName>
        <fullName evidence="4">Thiamine phosphate synthase</fullName>
    </submittedName>
</protein>
<keyword evidence="5" id="KW-1185">Reference proteome</keyword>
<dbReference type="AlphaFoldDB" id="A0A927BHY4"/>
<dbReference type="CDD" id="cd00564">
    <property type="entry name" value="TMP_TenI"/>
    <property type="match status" value="1"/>
</dbReference>
<dbReference type="EMBL" id="JACXAD010000036">
    <property type="protein sequence ID" value="MBD2770388.1"/>
    <property type="molecule type" value="Genomic_DNA"/>
</dbReference>
<dbReference type="GO" id="GO:0005737">
    <property type="term" value="C:cytoplasm"/>
    <property type="evidence" value="ECO:0007669"/>
    <property type="project" value="TreeGrafter"/>
</dbReference>
<sequence>MQLLLISPPHSVPDEALLVSEILGLGLARFHLRKPEWSRTQMLNYVAGIPARFHSRLVLHSHHSLVSELGLGGVHLPAAHRATWRTGPPRPGQTLSTSFHTLAEISRHRRRYDYVFLSPIFDSLSKQYYAAAFNLAEVAATLGQLQRRVGYRPPVIALGGVEAHQIAAVRRAGFAGAAVLGAVWQQPDPVAAFRALQSVVG</sequence>
<dbReference type="PANTHER" id="PTHR20857">
    <property type="entry name" value="THIAMINE-PHOSPHATE PYROPHOSPHORYLASE"/>
    <property type="match status" value="1"/>
</dbReference>
<evidence type="ECO:0000256" key="2">
    <source>
        <dbReference type="ARBA" id="ARBA00022977"/>
    </source>
</evidence>
<dbReference type="InterPro" id="IPR013785">
    <property type="entry name" value="Aldolase_TIM"/>
</dbReference>
<gene>
    <name evidence="4" type="ORF">IC235_21085</name>
</gene>
<proteinExistence type="predicted"/>
<accession>A0A927BHY4</accession>
<dbReference type="RefSeq" id="WP_191007198.1">
    <property type="nucleotide sequence ID" value="NZ_JACXAD010000036.1"/>
</dbReference>
<dbReference type="Pfam" id="PF02581">
    <property type="entry name" value="TMP-TENI"/>
    <property type="match status" value="1"/>
</dbReference>
<dbReference type="GO" id="GO:0009228">
    <property type="term" value="P:thiamine biosynthetic process"/>
    <property type="evidence" value="ECO:0007669"/>
    <property type="project" value="UniProtKB-KW"/>
</dbReference>